<dbReference type="Proteomes" id="UP000653411">
    <property type="component" value="Unassembled WGS sequence"/>
</dbReference>
<feature type="transmembrane region" description="Helical" evidence="8">
    <location>
        <begin position="390"/>
        <end position="411"/>
    </location>
</feature>
<feature type="transmembrane region" description="Helical" evidence="8">
    <location>
        <begin position="346"/>
        <end position="369"/>
    </location>
</feature>
<dbReference type="Gene3D" id="1.20.1720.10">
    <property type="entry name" value="Multidrug resistance protein D"/>
    <property type="match status" value="1"/>
</dbReference>
<evidence type="ECO:0000313" key="10">
    <source>
        <dbReference type="EMBL" id="GGN39500.1"/>
    </source>
</evidence>
<dbReference type="PANTHER" id="PTHR42718">
    <property type="entry name" value="MAJOR FACILITATOR SUPERFAMILY MULTIDRUG TRANSPORTER MFSC"/>
    <property type="match status" value="1"/>
</dbReference>
<reference evidence="10" key="1">
    <citation type="journal article" date="2014" name="Int. J. Syst. Evol. Microbiol.">
        <title>Complete genome sequence of Corynebacterium casei LMG S-19264T (=DSM 44701T), isolated from a smear-ripened cheese.</title>
        <authorList>
            <consortium name="US DOE Joint Genome Institute (JGI-PGF)"/>
            <person name="Walter F."/>
            <person name="Albersmeier A."/>
            <person name="Kalinowski J."/>
            <person name="Ruckert C."/>
        </authorList>
    </citation>
    <scope>NUCLEOTIDE SEQUENCE</scope>
    <source>
        <strain evidence="10">CGMCC 4.7110</strain>
    </source>
</reference>
<dbReference type="InterPro" id="IPR020846">
    <property type="entry name" value="MFS_dom"/>
</dbReference>
<protein>
    <submittedName>
        <fullName evidence="10">MFS transporter</fullName>
    </submittedName>
</protein>
<dbReference type="AlphaFoldDB" id="A0A917XNB6"/>
<comment type="caution">
    <text evidence="10">The sequence shown here is derived from an EMBL/GenBank/DDBJ whole genome shotgun (WGS) entry which is preliminary data.</text>
</comment>
<sequence>MSLAQLVIALDVTVVNVALPEAQRALGFSDSSRQWAITAYALTFGSLLLIGGRIADTLGRRRTLLVGLAVFGIGSALGGAAGNFGVLAAARAVQGVGGALLAPAALGTVQATFTRAAERARAFSVFGTVAGLGAAVGLLVGGLLTEHLNWRWTMYVNLVLSVVAVVGTLLTVRPDRPAARARIDVLGTLMVTSGLFALVFGFSRAEVVGWSGTATWSSLSASAVLLAGFLAWQARAGAPLMPLRIFADRNRAASLLALLLVNTGVFSAFLFLTYYLQVTLHYTPVRTGLAFLPLIGGTLAGSVLALSVLPRFVGPRVSIPAGMLLAAGNLLWLTRLDADSSYAQSILPALVLLGVGVGMIFPTATNLGTSGVQESDHGVAGALVNTTQQVGGSIGIALLSTLSASAAGNYIASHGTGAAALQNAALHGYSVAYAVAAGIFAGGALLSALLFRNGIPEEIRSGEAPVVL</sequence>
<feature type="transmembrane region" description="Helical" evidence="8">
    <location>
        <begin position="92"/>
        <end position="113"/>
    </location>
</feature>
<dbReference type="Pfam" id="PF07690">
    <property type="entry name" value="MFS_1"/>
    <property type="match status" value="1"/>
</dbReference>
<evidence type="ECO:0000256" key="6">
    <source>
        <dbReference type="ARBA" id="ARBA00023136"/>
    </source>
</evidence>
<evidence type="ECO:0000256" key="8">
    <source>
        <dbReference type="SAM" id="Phobius"/>
    </source>
</evidence>
<evidence type="ECO:0000256" key="1">
    <source>
        <dbReference type="ARBA" id="ARBA00004651"/>
    </source>
</evidence>
<dbReference type="Gene3D" id="1.20.1250.20">
    <property type="entry name" value="MFS general substrate transporter like domains"/>
    <property type="match status" value="1"/>
</dbReference>
<feature type="transmembrane region" description="Helical" evidence="8">
    <location>
        <begin position="125"/>
        <end position="144"/>
    </location>
</feature>
<feature type="domain" description="Major facilitator superfamily (MFS) profile" evidence="9">
    <location>
        <begin position="1"/>
        <end position="459"/>
    </location>
</feature>
<evidence type="ECO:0000256" key="7">
    <source>
        <dbReference type="ARBA" id="ARBA00023251"/>
    </source>
</evidence>
<dbReference type="CDD" id="cd17321">
    <property type="entry name" value="MFS_MMR_MDR_like"/>
    <property type="match status" value="1"/>
</dbReference>
<dbReference type="PANTHER" id="PTHR42718:SF46">
    <property type="entry name" value="BLR6921 PROTEIN"/>
    <property type="match status" value="1"/>
</dbReference>
<keyword evidence="6 8" id="KW-0472">Membrane</keyword>
<feature type="transmembrane region" description="Helical" evidence="8">
    <location>
        <begin position="253"/>
        <end position="276"/>
    </location>
</feature>
<keyword evidence="3" id="KW-1003">Cell membrane</keyword>
<dbReference type="InterPro" id="IPR011701">
    <property type="entry name" value="MFS"/>
</dbReference>
<keyword evidence="4 8" id="KW-0812">Transmembrane</keyword>
<dbReference type="EMBL" id="BMML01000030">
    <property type="protein sequence ID" value="GGN39500.1"/>
    <property type="molecule type" value="Genomic_DNA"/>
</dbReference>
<feature type="transmembrane region" description="Helical" evidence="8">
    <location>
        <begin position="150"/>
        <end position="171"/>
    </location>
</feature>
<feature type="transmembrane region" description="Helical" evidence="8">
    <location>
        <begin position="34"/>
        <end position="52"/>
    </location>
</feature>
<feature type="transmembrane region" description="Helical" evidence="8">
    <location>
        <begin position="431"/>
        <end position="451"/>
    </location>
</feature>
<dbReference type="GO" id="GO:0022857">
    <property type="term" value="F:transmembrane transporter activity"/>
    <property type="evidence" value="ECO:0007669"/>
    <property type="project" value="InterPro"/>
</dbReference>
<evidence type="ECO:0000256" key="4">
    <source>
        <dbReference type="ARBA" id="ARBA00022692"/>
    </source>
</evidence>
<keyword evidence="5 8" id="KW-1133">Transmembrane helix</keyword>
<feature type="transmembrane region" description="Helical" evidence="8">
    <location>
        <begin position="214"/>
        <end position="232"/>
    </location>
</feature>
<dbReference type="GO" id="GO:0005886">
    <property type="term" value="C:plasma membrane"/>
    <property type="evidence" value="ECO:0007669"/>
    <property type="project" value="UniProtKB-SubCell"/>
</dbReference>
<feature type="transmembrane region" description="Helical" evidence="8">
    <location>
        <begin position="183"/>
        <end position="202"/>
    </location>
</feature>
<name>A0A917XNB6_9ACTN</name>
<evidence type="ECO:0000313" key="11">
    <source>
        <dbReference type="Proteomes" id="UP000653411"/>
    </source>
</evidence>
<dbReference type="InterPro" id="IPR036259">
    <property type="entry name" value="MFS_trans_sf"/>
</dbReference>
<gene>
    <name evidence="10" type="ORF">GCM10011578_086120</name>
</gene>
<dbReference type="PROSITE" id="PS50850">
    <property type="entry name" value="MFS"/>
    <property type="match status" value="1"/>
</dbReference>
<dbReference type="PRINTS" id="PR01036">
    <property type="entry name" value="TCRTETB"/>
</dbReference>
<keyword evidence="7" id="KW-0046">Antibiotic resistance</keyword>
<feature type="transmembrane region" description="Helical" evidence="8">
    <location>
        <begin position="317"/>
        <end position="334"/>
    </location>
</feature>
<evidence type="ECO:0000256" key="3">
    <source>
        <dbReference type="ARBA" id="ARBA00022475"/>
    </source>
</evidence>
<accession>A0A917XNB6</accession>
<dbReference type="SUPFAM" id="SSF103473">
    <property type="entry name" value="MFS general substrate transporter"/>
    <property type="match status" value="1"/>
</dbReference>
<dbReference type="GO" id="GO:0046677">
    <property type="term" value="P:response to antibiotic"/>
    <property type="evidence" value="ECO:0007669"/>
    <property type="project" value="UniProtKB-KW"/>
</dbReference>
<keyword evidence="11" id="KW-1185">Reference proteome</keyword>
<evidence type="ECO:0000256" key="2">
    <source>
        <dbReference type="ARBA" id="ARBA00022448"/>
    </source>
</evidence>
<comment type="subcellular location">
    <subcellularLocation>
        <location evidence="1">Cell membrane</location>
        <topology evidence="1">Multi-pass membrane protein</topology>
    </subcellularLocation>
</comment>
<feature type="transmembrane region" description="Helical" evidence="8">
    <location>
        <begin position="64"/>
        <end position="86"/>
    </location>
</feature>
<feature type="transmembrane region" description="Helical" evidence="8">
    <location>
        <begin position="288"/>
        <end position="310"/>
    </location>
</feature>
<evidence type="ECO:0000259" key="9">
    <source>
        <dbReference type="PROSITE" id="PS50850"/>
    </source>
</evidence>
<reference evidence="10" key="2">
    <citation type="submission" date="2020-09" db="EMBL/GenBank/DDBJ databases">
        <authorList>
            <person name="Sun Q."/>
            <person name="Zhou Y."/>
        </authorList>
    </citation>
    <scope>NUCLEOTIDE SEQUENCE</scope>
    <source>
        <strain evidence="10">CGMCC 4.7110</strain>
    </source>
</reference>
<proteinExistence type="predicted"/>
<keyword evidence="2" id="KW-0813">Transport</keyword>
<organism evidence="10 11">
    <name type="scientific">Streptomyces fuscichromogenes</name>
    <dbReference type="NCBI Taxonomy" id="1324013"/>
    <lineage>
        <taxon>Bacteria</taxon>
        <taxon>Bacillati</taxon>
        <taxon>Actinomycetota</taxon>
        <taxon>Actinomycetes</taxon>
        <taxon>Kitasatosporales</taxon>
        <taxon>Streptomycetaceae</taxon>
        <taxon>Streptomyces</taxon>
    </lineage>
</organism>
<evidence type="ECO:0000256" key="5">
    <source>
        <dbReference type="ARBA" id="ARBA00022989"/>
    </source>
</evidence>